<dbReference type="AlphaFoldDB" id="A0A8T0KJ54"/>
<evidence type="ECO:0000313" key="1">
    <source>
        <dbReference type="EMBL" id="KAG2399736.1"/>
    </source>
</evidence>
<gene>
    <name evidence="1" type="ORF">HKW66_Vig0104110</name>
</gene>
<comment type="caution">
    <text evidence="1">The sequence shown here is derived from an EMBL/GenBank/DDBJ whole genome shotgun (WGS) entry which is preliminary data.</text>
</comment>
<protein>
    <submittedName>
        <fullName evidence="1">Uncharacterized protein</fullName>
    </submittedName>
</protein>
<dbReference type="EMBL" id="JABFOF010000004">
    <property type="protein sequence ID" value="KAG2399736.1"/>
    <property type="molecule type" value="Genomic_DNA"/>
</dbReference>
<organism evidence="1 2">
    <name type="scientific">Phaseolus angularis</name>
    <name type="common">Azuki bean</name>
    <name type="synonym">Vigna angularis</name>
    <dbReference type="NCBI Taxonomy" id="3914"/>
    <lineage>
        <taxon>Eukaryota</taxon>
        <taxon>Viridiplantae</taxon>
        <taxon>Streptophyta</taxon>
        <taxon>Embryophyta</taxon>
        <taxon>Tracheophyta</taxon>
        <taxon>Spermatophyta</taxon>
        <taxon>Magnoliopsida</taxon>
        <taxon>eudicotyledons</taxon>
        <taxon>Gunneridae</taxon>
        <taxon>Pentapetalae</taxon>
        <taxon>rosids</taxon>
        <taxon>fabids</taxon>
        <taxon>Fabales</taxon>
        <taxon>Fabaceae</taxon>
        <taxon>Papilionoideae</taxon>
        <taxon>50 kb inversion clade</taxon>
        <taxon>NPAAA clade</taxon>
        <taxon>indigoferoid/millettioid clade</taxon>
        <taxon>Phaseoleae</taxon>
        <taxon>Vigna</taxon>
    </lineage>
</organism>
<dbReference type="Proteomes" id="UP000743370">
    <property type="component" value="Unassembled WGS sequence"/>
</dbReference>
<evidence type="ECO:0000313" key="2">
    <source>
        <dbReference type="Proteomes" id="UP000743370"/>
    </source>
</evidence>
<sequence length="117" mass="12771">MELVLSGDAPCVISKDGSGMDNGPNVAIWDYGHVVFFERVYLDRASRNTRLSGPRLPPLIPVDREERRLQFRSCVVGAYLEKESDGPEQRQARNGACGFGCFQDPDGVAPPSSGSDL</sequence>
<name>A0A8T0KJ54_PHAAN</name>
<proteinExistence type="predicted"/>
<accession>A0A8T0KJ54</accession>
<reference evidence="1 2" key="1">
    <citation type="submission" date="2020-05" db="EMBL/GenBank/DDBJ databases">
        <title>Vigna angularis (adzuki bean) Var. LongXiaoDou No. 4 denovo assembly.</title>
        <authorList>
            <person name="Xiang H."/>
        </authorList>
    </citation>
    <scope>NUCLEOTIDE SEQUENCE [LARGE SCALE GENOMIC DNA]</scope>
    <source>
        <tissue evidence="1">Leaf</tissue>
    </source>
</reference>